<protein>
    <submittedName>
        <fullName evidence="1">Uncharacterized protein</fullName>
    </submittedName>
</protein>
<proteinExistence type="predicted"/>
<keyword evidence="2" id="KW-1185">Reference proteome</keyword>
<dbReference type="InParanoid" id="A0A1Y2E9F2"/>
<dbReference type="Proteomes" id="UP000193689">
    <property type="component" value="Unassembled WGS sequence"/>
</dbReference>
<sequence>MYDNLHESICEFSCRISQPIIYGLATFETHCIRSSCIIQLHPPTALFPPARPSLNQKERCSPASLCRPTTPNAIFLIFLM</sequence>
<dbReference type="EMBL" id="MCFJ01000003">
    <property type="protein sequence ID" value="ORY68200.1"/>
    <property type="molecule type" value="Genomic_DNA"/>
</dbReference>
<gene>
    <name evidence="1" type="ORF">BCR38DRAFT_128267</name>
</gene>
<dbReference type="GeneID" id="63769749"/>
<comment type="caution">
    <text evidence="1">The sequence shown here is derived from an EMBL/GenBank/DDBJ whole genome shotgun (WGS) entry which is preliminary data.</text>
</comment>
<name>A0A1Y2E9F2_9PEZI</name>
<evidence type="ECO:0000313" key="1">
    <source>
        <dbReference type="EMBL" id="ORY68200.1"/>
    </source>
</evidence>
<accession>A0A1Y2E9F2</accession>
<evidence type="ECO:0000313" key="2">
    <source>
        <dbReference type="Proteomes" id="UP000193689"/>
    </source>
</evidence>
<reference evidence="1 2" key="1">
    <citation type="submission" date="2016-07" db="EMBL/GenBank/DDBJ databases">
        <title>Pervasive Adenine N6-methylation of Active Genes in Fungi.</title>
        <authorList>
            <consortium name="DOE Joint Genome Institute"/>
            <person name="Mondo S.J."/>
            <person name="Dannebaum R.O."/>
            <person name="Kuo R.C."/>
            <person name="Labutti K."/>
            <person name="Haridas S."/>
            <person name="Kuo A."/>
            <person name="Salamov A."/>
            <person name="Ahrendt S.R."/>
            <person name="Lipzen A."/>
            <person name="Sullivan W."/>
            <person name="Andreopoulos W.B."/>
            <person name="Clum A."/>
            <person name="Lindquist E."/>
            <person name="Daum C."/>
            <person name="Ramamoorthy G.K."/>
            <person name="Gryganskyi A."/>
            <person name="Culley D."/>
            <person name="Magnuson J.K."/>
            <person name="James T.Y."/>
            <person name="O'Malley M.A."/>
            <person name="Stajich J.E."/>
            <person name="Spatafora J.W."/>
            <person name="Visel A."/>
            <person name="Grigoriev I.V."/>
        </authorList>
    </citation>
    <scope>NUCLEOTIDE SEQUENCE [LARGE SCALE GENOMIC DNA]</scope>
    <source>
        <strain evidence="1 2">CBS 129021</strain>
    </source>
</reference>
<organism evidence="1 2">
    <name type="scientific">Pseudomassariella vexata</name>
    <dbReference type="NCBI Taxonomy" id="1141098"/>
    <lineage>
        <taxon>Eukaryota</taxon>
        <taxon>Fungi</taxon>
        <taxon>Dikarya</taxon>
        <taxon>Ascomycota</taxon>
        <taxon>Pezizomycotina</taxon>
        <taxon>Sordariomycetes</taxon>
        <taxon>Xylariomycetidae</taxon>
        <taxon>Amphisphaeriales</taxon>
        <taxon>Pseudomassariaceae</taxon>
        <taxon>Pseudomassariella</taxon>
    </lineage>
</organism>
<dbReference type="AlphaFoldDB" id="A0A1Y2E9F2"/>
<dbReference type="RefSeq" id="XP_040718487.1">
    <property type="nucleotide sequence ID" value="XM_040853537.1"/>
</dbReference>